<evidence type="ECO:0000256" key="6">
    <source>
        <dbReference type="ARBA" id="ARBA00023315"/>
    </source>
</evidence>
<comment type="subcellular location">
    <subcellularLocation>
        <location evidence="1">Cell inner membrane</location>
    </subcellularLocation>
</comment>
<keyword evidence="5" id="KW-0472">Membrane</keyword>
<dbReference type="CDD" id="cd07984">
    <property type="entry name" value="LPLAT_LABLAT-like"/>
    <property type="match status" value="1"/>
</dbReference>
<dbReference type="GO" id="GO:0009247">
    <property type="term" value="P:glycolipid biosynthetic process"/>
    <property type="evidence" value="ECO:0007669"/>
    <property type="project" value="UniProtKB-ARBA"/>
</dbReference>
<protein>
    <submittedName>
        <fullName evidence="7">Lipid A biosynthesis acyltransferase</fullName>
    </submittedName>
</protein>
<reference evidence="8" key="1">
    <citation type="submission" date="2017-08" db="EMBL/GenBank/DDBJ databases">
        <title>A dynamic microbial community with high functional redundancy inhabits the cold, oxic subseafloor aquifer.</title>
        <authorList>
            <person name="Tully B.J."/>
            <person name="Wheat C.G."/>
            <person name="Glazer B.T."/>
            <person name="Huber J.A."/>
        </authorList>
    </citation>
    <scope>NUCLEOTIDE SEQUENCE [LARGE SCALE GENOMIC DNA]</scope>
</reference>
<comment type="caution">
    <text evidence="7">The sequence shown here is derived from an EMBL/GenBank/DDBJ whole genome shotgun (WGS) entry which is preliminary data.</text>
</comment>
<evidence type="ECO:0000256" key="4">
    <source>
        <dbReference type="ARBA" id="ARBA00022679"/>
    </source>
</evidence>
<dbReference type="PANTHER" id="PTHR30606:SF10">
    <property type="entry name" value="PHOSPHATIDYLINOSITOL MANNOSIDE ACYLTRANSFERASE"/>
    <property type="match status" value="1"/>
</dbReference>
<dbReference type="EMBL" id="NVVJ01000028">
    <property type="protein sequence ID" value="PCJ24298.1"/>
    <property type="molecule type" value="Genomic_DNA"/>
</dbReference>
<keyword evidence="4 7" id="KW-0808">Transferase</keyword>
<evidence type="ECO:0000256" key="5">
    <source>
        <dbReference type="ARBA" id="ARBA00023136"/>
    </source>
</evidence>
<keyword evidence="6 7" id="KW-0012">Acyltransferase</keyword>
<evidence type="ECO:0000313" key="7">
    <source>
        <dbReference type="EMBL" id="PCJ24298.1"/>
    </source>
</evidence>
<dbReference type="GO" id="GO:0005886">
    <property type="term" value="C:plasma membrane"/>
    <property type="evidence" value="ECO:0007669"/>
    <property type="project" value="UniProtKB-SubCell"/>
</dbReference>
<dbReference type="AlphaFoldDB" id="A0A2A5AZQ3"/>
<dbReference type="PIRSF" id="PIRSF026649">
    <property type="entry name" value="MsbB"/>
    <property type="match status" value="1"/>
</dbReference>
<dbReference type="Proteomes" id="UP000218327">
    <property type="component" value="Unassembled WGS sequence"/>
</dbReference>
<dbReference type="Pfam" id="PF03279">
    <property type="entry name" value="Lip_A_acyltrans"/>
    <property type="match status" value="1"/>
</dbReference>
<name>A0A2A5AZQ3_9GAMM</name>
<sequence length="276" mass="30847">MPLRVLHGIAHLWGNLLWAIPNRARDTTIRNLQACFPQKSKAEISSLAKDSLRNTACTAMEMGKAWLLPLADTMSLVTETEGIEAFHEALSGKEGIILLAPHQGNWEIFGVHIAKGVDTTFMYQPPKLSGLDRLLKERRSRGGIALAPTNRKGVAQLLKALQRGEVVGLLPDQVPTSEGGQFASFFGEQALTMTLVSKLIQRSKAKVFCGHVQRLPGSQGFKLLITEAVPEIYSEQLEESVRGLNQTVEQCVMEAVEQYQWEYKRFRRRPDGEKFY</sequence>
<dbReference type="PANTHER" id="PTHR30606">
    <property type="entry name" value="LIPID A BIOSYNTHESIS LAUROYL ACYLTRANSFERASE"/>
    <property type="match status" value="1"/>
</dbReference>
<keyword evidence="3" id="KW-0997">Cell inner membrane</keyword>
<gene>
    <name evidence="7" type="ORF">COA96_09890</name>
</gene>
<accession>A0A2A5AZQ3</accession>
<dbReference type="GO" id="GO:0016746">
    <property type="term" value="F:acyltransferase activity"/>
    <property type="evidence" value="ECO:0007669"/>
    <property type="project" value="UniProtKB-KW"/>
</dbReference>
<evidence type="ECO:0000256" key="1">
    <source>
        <dbReference type="ARBA" id="ARBA00004533"/>
    </source>
</evidence>
<evidence type="ECO:0000256" key="3">
    <source>
        <dbReference type="ARBA" id="ARBA00022519"/>
    </source>
</evidence>
<evidence type="ECO:0000313" key="8">
    <source>
        <dbReference type="Proteomes" id="UP000218327"/>
    </source>
</evidence>
<organism evidence="7 8">
    <name type="scientific">SAR86 cluster bacterium</name>
    <dbReference type="NCBI Taxonomy" id="2030880"/>
    <lineage>
        <taxon>Bacteria</taxon>
        <taxon>Pseudomonadati</taxon>
        <taxon>Pseudomonadota</taxon>
        <taxon>Gammaproteobacteria</taxon>
        <taxon>SAR86 cluster</taxon>
    </lineage>
</organism>
<keyword evidence="2" id="KW-1003">Cell membrane</keyword>
<proteinExistence type="predicted"/>
<dbReference type="InterPro" id="IPR004960">
    <property type="entry name" value="LipA_acyltrans"/>
</dbReference>
<evidence type="ECO:0000256" key="2">
    <source>
        <dbReference type="ARBA" id="ARBA00022475"/>
    </source>
</evidence>